<organism evidence="2 3">
    <name type="scientific">Candidatus Colwellbacteria bacterium GWA2_46_10</name>
    <dbReference type="NCBI Taxonomy" id="1797684"/>
    <lineage>
        <taxon>Bacteria</taxon>
        <taxon>Candidatus Colwelliibacteriota</taxon>
    </lineage>
</organism>
<evidence type="ECO:0000313" key="2">
    <source>
        <dbReference type="EMBL" id="OGY56991.1"/>
    </source>
</evidence>
<evidence type="ECO:0000313" key="3">
    <source>
        <dbReference type="Proteomes" id="UP000178179"/>
    </source>
</evidence>
<feature type="region of interest" description="Disordered" evidence="1">
    <location>
        <begin position="43"/>
        <end position="62"/>
    </location>
</feature>
<proteinExistence type="predicted"/>
<sequence length="157" mass="17544">MNNSRPIPIQQSNKINEKQKEDAMPDETDLYWSIGSMANAFERRDRGPSWDGNQGASFPQSDVDDFRAGARFIPSEVTLLRRKGKKVDFVRECSNSCCWYWELPESKRIWHFGSAGALLAIEKNGGSCAHCGNTHSTGSGHCSPTCSDEHHNYHPGV</sequence>
<comment type="caution">
    <text evidence="2">The sequence shown here is derived from an EMBL/GenBank/DDBJ whole genome shotgun (WGS) entry which is preliminary data.</text>
</comment>
<protein>
    <submittedName>
        <fullName evidence="2">Uncharacterized protein</fullName>
    </submittedName>
</protein>
<dbReference type="EMBL" id="MHIS01000002">
    <property type="protein sequence ID" value="OGY56991.1"/>
    <property type="molecule type" value="Genomic_DNA"/>
</dbReference>
<evidence type="ECO:0000256" key="1">
    <source>
        <dbReference type="SAM" id="MobiDB-lite"/>
    </source>
</evidence>
<feature type="compositionally biased region" description="Polar residues" evidence="1">
    <location>
        <begin position="1"/>
        <end position="14"/>
    </location>
</feature>
<gene>
    <name evidence="2" type="ORF">A2119_01250</name>
</gene>
<dbReference type="AlphaFoldDB" id="A0A1G1YX83"/>
<accession>A0A1G1YX83</accession>
<feature type="region of interest" description="Disordered" evidence="1">
    <location>
        <begin position="1"/>
        <end position="24"/>
    </location>
</feature>
<feature type="compositionally biased region" description="Polar residues" evidence="1">
    <location>
        <begin position="51"/>
        <end position="60"/>
    </location>
</feature>
<reference evidence="2 3" key="1">
    <citation type="journal article" date="2016" name="Nat. Commun.">
        <title>Thousands of microbial genomes shed light on interconnected biogeochemical processes in an aquifer system.</title>
        <authorList>
            <person name="Anantharaman K."/>
            <person name="Brown C.T."/>
            <person name="Hug L.A."/>
            <person name="Sharon I."/>
            <person name="Castelle C.J."/>
            <person name="Probst A.J."/>
            <person name="Thomas B.C."/>
            <person name="Singh A."/>
            <person name="Wilkins M.J."/>
            <person name="Karaoz U."/>
            <person name="Brodie E.L."/>
            <person name="Williams K.H."/>
            <person name="Hubbard S.S."/>
            <person name="Banfield J.F."/>
        </authorList>
    </citation>
    <scope>NUCLEOTIDE SEQUENCE [LARGE SCALE GENOMIC DNA]</scope>
</reference>
<name>A0A1G1YX83_9BACT</name>
<dbReference type="Proteomes" id="UP000178179">
    <property type="component" value="Unassembled WGS sequence"/>
</dbReference>